<feature type="transmembrane region" description="Helical" evidence="1">
    <location>
        <begin position="63"/>
        <end position="84"/>
    </location>
</feature>
<dbReference type="InterPro" id="IPR021560">
    <property type="entry name" value="DUF3021"/>
</dbReference>
<dbReference type="Pfam" id="PF11457">
    <property type="entry name" value="DUF3021"/>
    <property type="match status" value="1"/>
</dbReference>
<keyword evidence="3" id="KW-1185">Reference proteome</keyword>
<evidence type="ECO:0000313" key="2">
    <source>
        <dbReference type="EMBL" id="MBU5438037.1"/>
    </source>
</evidence>
<name>A0ABS6E545_9FIRM</name>
<accession>A0ABS6E545</accession>
<comment type="caution">
    <text evidence="2">The sequence shown here is derived from an EMBL/GenBank/DDBJ whole genome shotgun (WGS) entry which is preliminary data.</text>
</comment>
<dbReference type="RefSeq" id="WP_216518789.1">
    <property type="nucleotide sequence ID" value="NZ_JAHLPM010000006.1"/>
</dbReference>
<protein>
    <submittedName>
        <fullName evidence="2">DUF3021 domain-containing protein</fullName>
    </submittedName>
</protein>
<dbReference type="EMBL" id="JAHLPM010000006">
    <property type="protein sequence ID" value="MBU5438037.1"/>
    <property type="molecule type" value="Genomic_DNA"/>
</dbReference>
<keyword evidence="1" id="KW-0812">Transmembrane</keyword>
<organism evidence="2 3">
    <name type="scientific">Tissierella simiarum</name>
    <dbReference type="NCBI Taxonomy" id="2841534"/>
    <lineage>
        <taxon>Bacteria</taxon>
        <taxon>Bacillati</taxon>
        <taxon>Bacillota</taxon>
        <taxon>Tissierellia</taxon>
        <taxon>Tissierellales</taxon>
        <taxon>Tissierellaceae</taxon>
        <taxon>Tissierella</taxon>
    </lineage>
</organism>
<reference evidence="2 3" key="1">
    <citation type="submission" date="2021-06" db="EMBL/GenBank/DDBJ databases">
        <authorList>
            <person name="Sun Q."/>
            <person name="Li D."/>
        </authorList>
    </citation>
    <scope>NUCLEOTIDE SEQUENCE [LARGE SCALE GENOMIC DNA]</scope>
    <source>
        <strain evidence="2 3">MSJ-40</strain>
    </source>
</reference>
<feature type="transmembrane region" description="Helical" evidence="1">
    <location>
        <begin position="35"/>
        <end position="57"/>
    </location>
</feature>
<evidence type="ECO:0000313" key="3">
    <source>
        <dbReference type="Proteomes" id="UP000749471"/>
    </source>
</evidence>
<keyword evidence="1" id="KW-0472">Membrane</keyword>
<gene>
    <name evidence="2" type="ORF">KQI42_08465</name>
</gene>
<proteinExistence type="predicted"/>
<dbReference type="Proteomes" id="UP000749471">
    <property type="component" value="Unassembled WGS sequence"/>
</dbReference>
<sequence length="103" mass="12247">MKIFFIFIVKIAGFYFITISMVFNIDNWSLLKQTIVHFILMSVVYFPVSVYAGWIPVPTVAKIIFIIFYVLISIIVWLSFKAYWKKKAMEINKQLELRNKQTK</sequence>
<keyword evidence="1" id="KW-1133">Transmembrane helix</keyword>
<evidence type="ECO:0000256" key="1">
    <source>
        <dbReference type="SAM" id="Phobius"/>
    </source>
</evidence>
<feature type="transmembrane region" description="Helical" evidence="1">
    <location>
        <begin position="6"/>
        <end position="23"/>
    </location>
</feature>